<dbReference type="InterPro" id="IPR035606">
    <property type="entry name" value="SORBS1_SH3"/>
</dbReference>
<dbReference type="PROSITE" id="PS50831">
    <property type="entry name" value="SOHO"/>
    <property type="match status" value="1"/>
</dbReference>
<feature type="compositionally biased region" description="Polar residues" evidence="12">
    <location>
        <begin position="207"/>
        <end position="223"/>
    </location>
</feature>
<feature type="region of interest" description="Disordered" evidence="12">
    <location>
        <begin position="139"/>
        <end position="246"/>
    </location>
</feature>
<keyword evidence="10" id="KW-0472">Membrane</keyword>
<keyword evidence="8" id="KW-0677">Repeat</keyword>
<dbReference type="SMART" id="SM00459">
    <property type="entry name" value="Sorb"/>
    <property type="match status" value="1"/>
</dbReference>
<dbReference type="Pfam" id="PF14604">
    <property type="entry name" value="SH3_9"/>
    <property type="match status" value="1"/>
</dbReference>
<dbReference type="InterPro" id="IPR050384">
    <property type="entry name" value="Endophilin_SH3RF"/>
</dbReference>
<comment type="subcellular location">
    <subcellularLocation>
        <location evidence="2">Cell junction</location>
        <location evidence="2">Focal adhesion</location>
    </subcellularLocation>
    <subcellularLocation>
        <location evidence="1">Cell membrane</location>
    </subcellularLocation>
    <subcellularLocation>
        <location evidence="3">Cytoplasm</location>
    </subcellularLocation>
</comment>
<feature type="region of interest" description="Disordered" evidence="12">
    <location>
        <begin position="395"/>
        <end position="427"/>
    </location>
</feature>
<dbReference type="CTD" id="10580"/>
<dbReference type="InterPro" id="IPR036028">
    <property type="entry name" value="SH3-like_dom_sf"/>
</dbReference>
<keyword evidence="4 11" id="KW-0728">SH3 domain</keyword>
<dbReference type="FunFam" id="2.30.30.40:FF:000004">
    <property type="entry name" value="Sorbin and SH3 domain-containing protein 1 isoform 2"/>
    <property type="match status" value="1"/>
</dbReference>
<dbReference type="PRINTS" id="PR00499">
    <property type="entry name" value="P67PHOX"/>
</dbReference>
<evidence type="ECO:0000256" key="10">
    <source>
        <dbReference type="ARBA" id="ARBA00023136"/>
    </source>
</evidence>
<dbReference type="GeneID" id="110215455"/>
<name>A0A6P5L2Q5_PHACI</name>
<evidence type="ECO:0000313" key="15">
    <source>
        <dbReference type="Proteomes" id="UP000515140"/>
    </source>
</evidence>
<accession>A0A6P5L2Q5</accession>
<dbReference type="RefSeq" id="XP_020852615.1">
    <property type="nucleotide sequence ID" value="XM_020996956.1"/>
</dbReference>
<sequence length="1173" mass="131094">MHVNEGEAAAAHWPAAHVSVKSVLCHRKTEQGELQHGVLGEQGHGLASPREKTSAWLKTSASTIMSSECEVDISKTVVNGLTSTSNGQEKATDDPLRARSISAVKIIPVKKVTNSSGLVLPTDMDPTKICTGKGMVTLRASSTHRESPSASPVNPQETGLSESKPGLEPENFPTDEWRLSSNADTNGNAQPSSLAAKGYRSVHPNLPSDNKSQGADSLVNEVSSPRGGTDSQIFPPVSKPSSAYPSTTIVNPTIVLLQHNREQQKRLNSLTDPTPERRNEEKVDSAPTWEKVVLPSTRPDKTVKDESRRLVKSPQCLSDGSMDEVGIPLRNTERSKDWYKTMFKQIHKLNRDDDSELYSPRYSYSEDSRIPFSVPRSKSEMEYIDAEKVVKRSATLPLPSRSTSLKSSPERNDWEPPDKKVDTRKYRAEPKSIYEYQPGKSSVLTNEKMTRDISPEEIDLKNEPWYKFFSELEFGRPPPKKIWDYTPGDCSILPREDRKTTRVSPTPETAAERSAYSYSPNIHAVKRESEMAPGDSTGLENERQIYKSVLEGGDIPLQGLSGLKRPASTASTKDSESPRHFTPAEYLETTEDFIRRRHDDKEKLLADQRRLKREQEEADIAARRHTGVIPTHHQFITNERFGDLLNVDDTAKRKSGLEMRPARAKFDFKAQTLKELPLQKGDIVYIYKQIDQNWYEGEHHGRVGIFPRTYIELLPPAEKAQPKKMAPIQVLEYGDAVAKFNFNGDTQVEMSFRKGERITLIRQVDENWYEGRICGTTRQGIFPITYVDVIKRPLLKNPVDYIDLPFSSPNRSTTASPQFPSHGKCHSPAPQSLPCSHQVLSPEMHAITSEWISLTVGVPGRSTPAVTPPLPPLPETSLYNTEYFTSSALASPTVSVSRPHSSISDCSSPSLLVSPFPPNPHRPSSTIHNVSTTLHSNEENIVYSPSPSVKWDTFSQPLLGNSNSVISELSDAISNQAKFQQWQEENRQCSRKPNKEAGEYCPDGSKISKKSCLKPSDLVKCMSTEQRLCDNTLGGSPSCQHVFSPVHRNEAGQRGTSAGAKHADQRENQNGVRQPSHHSLSTGPDLTESEKSYVQPQAQQRRTTSDRSQNLQDFYSYQALYSYKPQNDDELELRDGDIVDVLEKCDDGWFVGTSRRTRQFGTFPGNYVKPLYL</sequence>
<feature type="domain" description="SH3" evidence="13">
    <location>
        <begin position="1112"/>
        <end position="1173"/>
    </location>
</feature>
<evidence type="ECO:0000259" key="13">
    <source>
        <dbReference type="PROSITE" id="PS50002"/>
    </source>
</evidence>
<dbReference type="CDD" id="cd11916">
    <property type="entry name" value="SH3_Sorbs1_3"/>
    <property type="match status" value="1"/>
</dbReference>
<gene>
    <name evidence="16" type="primary">SORBS1</name>
</gene>
<dbReference type="InterPro" id="IPR003127">
    <property type="entry name" value="SoHo_dom"/>
</dbReference>
<keyword evidence="9" id="KW-0965">Cell junction</keyword>
<dbReference type="GO" id="GO:0005925">
    <property type="term" value="C:focal adhesion"/>
    <property type="evidence" value="ECO:0007669"/>
    <property type="project" value="UniProtKB-SubCell"/>
</dbReference>
<dbReference type="CDD" id="cd11922">
    <property type="entry name" value="SH3_Sorbs1_2"/>
    <property type="match status" value="1"/>
</dbReference>
<feature type="compositionally biased region" description="Polar residues" evidence="12">
    <location>
        <begin position="148"/>
        <end position="161"/>
    </location>
</feature>
<evidence type="ECO:0000256" key="11">
    <source>
        <dbReference type="PROSITE-ProRule" id="PRU00192"/>
    </source>
</evidence>
<evidence type="ECO:0000256" key="2">
    <source>
        <dbReference type="ARBA" id="ARBA00004246"/>
    </source>
</evidence>
<dbReference type="CDD" id="cd11919">
    <property type="entry name" value="SH3_Sorbs1_1"/>
    <property type="match status" value="1"/>
</dbReference>
<organism evidence="15 16">
    <name type="scientific">Phascolarctos cinereus</name>
    <name type="common">Koala</name>
    <dbReference type="NCBI Taxonomy" id="38626"/>
    <lineage>
        <taxon>Eukaryota</taxon>
        <taxon>Metazoa</taxon>
        <taxon>Chordata</taxon>
        <taxon>Craniata</taxon>
        <taxon>Vertebrata</taxon>
        <taxon>Euteleostomi</taxon>
        <taxon>Mammalia</taxon>
        <taxon>Metatheria</taxon>
        <taxon>Diprotodontia</taxon>
        <taxon>Phascolarctidae</taxon>
        <taxon>Phascolarctos</taxon>
    </lineage>
</organism>
<dbReference type="FunFam" id="2.30.30.40:FF:000003">
    <property type="entry name" value="Sorbin and SH3 domain-containing protein 1 isoform 2"/>
    <property type="match status" value="1"/>
</dbReference>
<keyword evidence="7" id="KW-0597">Phosphoprotein</keyword>
<keyword evidence="5" id="KW-1003">Cell membrane</keyword>
<proteinExistence type="predicted"/>
<evidence type="ECO:0000256" key="8">
    <source>
        <dbReference type="ARBA" id="ARBA00022737"/>
    </source>
</evidence>
<evidence type="ECO:0000256" key="4">
    <source>
        <dbReference type="ARBA" id="ARBA00022443"/>
    </source>
</evidence>
<dbReference type="InterPro" id="IPR001452">
    <property type="entry name" value="SH3_domain"/>
</dbReference>
<evidence type="ECO:0000256" key="9">
    <source>
        <dbReference type="ARBA" id="ARBA00022949"/>
    </source>
</evidence>
<feature type="domain" description="SH3" evidence="13">
    <location>
        <begin position="657"/>
        <end position="716"/>
    </location>
</feature>
<dbReference type="PRINTS" id="PR00452">
    <property type="entry name" value="SH3DOMAIN"/>
</dbReference>
<dbReference type="InterPro" id="IPR035610">
    <property type="entry name" value="SORBS1_SH3_1"/>
</dbReference>
<feature type="compositionally biased region" description="Basic and acidic residues" evidence="12">
    <location>
        <begin position="984"/>
        <end position="998"/>
    </location>
</feature>
<evidence type="ECO:0000256" key="1">
    <source>
        <dbReference type="ARBA" id="ARBA00004236"/>
    </source>
</evidence>
<dbReference type="GO" id="GO:0005737">
    <property type="term" value="C:cytoplasm"/>
    <property type="evidence" value="ECO:0007669"/>
    <property type="project" value="UniProtKB-SubCell"/>
</dbReference>
<evidence type="ECO:0000313" key="16">
    <source>
        <dbReference type="RefSeq" id="XP_020852615.1"/>
    </source>
</evidence>
<feature type="compositionally biased region" description="Polar residues" evidence="12">
    <location>
        <begin position="1068"/>
        <end position="1084"/>
    </location>
</feature>
<dbReference type="PROSITE" id="PS50002">
    <property type="entry name" value="SH3"/>
    <property type="match status" value="3"/>
</dbReference>
<feature type="region of interest" description="Disordered" evidence="12">
    <location>
        <begin position="493"/>
        <end position="538"/>
    </location>
</feature>
<reference evidence="16" key="1">
    <citation type="submission" date="2025-08" db="UniProtKB">
        <authorList>
            <consortium name="RefSeq"/>
        </authorList>
    </citation>
    <scope>IDENTIFICATION</scope>
    <source>
        <tissue evidence="16">Spleen</tissue>
    </source>
</reference>
<dbReference type="GO" id="GO:0005634">
    <property type="term" value="C:nucleus"/>
    <property type="evidence" value="ECO:0007669"/>
    <property type="project" value="TreeGrafter"/>
</dbReference>
<dbReference type="GO" id="GO:0005886">
    <property type="term" value="C:plasma membrane"/>
    <property type="evidence" value="ECO:0007669"/>
    <property type="project" value="UniProtKB-SubCell"/>
</dbReference>
<feature type="region of interest" description="Disordered" evidence="12">
    <location>
        <begin position="984"/>
        <end position="1006"/>
    </location>
</feature>
<dbReference type="FunFam" id="2.30.30.40:FF:000001">
    <property type="entry name" value="Sorbin and SH3 domain-containing protein 1 isoform 2"/>
    <property type="match status" value="1"/>
</dbReference>
<dbReference type="PANTHER" id="PTHR14167:SF64">
    <property type="entry name" value="SORBIN AND SH3 DOMAIN-CONTAINING PROTEIN 1"/>
    <property type="match status" value="1"/>
</dbReference>
<dbReference type="Proteomes" id="UP000515140">
    <property type="component" value="Unplaced"/>
</dbReference>
<feature type="compositionally biased region" description="Polar residues" evidence="12">
    <location>
        <begin position="1092"/>
        <end position="1109"/>
    </location>
</feature>
<dbReference type="Pfam" id="PF02208">
    <property type="entry name" value="Sorb"/>
    <property type="match status" value="1"/>
</dbReference>
<evidence type="ECO:0000256" key="5">
    <source>
        <dbReference type="ARBA" id="ARBA00022475"/>
    </source>
</evidence>
<feature type="compositionally biased region" description="Basic and acidic residues" evidence="12">
    <location>
        <begin position="408"/>
        <end position="427"/>
    </location>
</feature>
<keyword evidence="6" id="KW-0963">Cytoplasm</keyword>
<evidence type="ECO:0000256" key="6">
    <source>
        <dbReference type="ARBA" id="ARBA00022490"/>
    </source>
</evidence>
<feature type="compositionally biased region" description="Polar residues" evidence="12">
    <location>
        <begin position="179"/>
        <end position="193"/>
    </location>
</feature>
<keyword evidence="15" id="KW-1185">Reference proteome</keyword>
<dbReference type="InterPro" id="IPR035611">
    <property type="entry name" value="SORBS1_SH3_2"/>
</dbReference>
<dbReference type="SUPFAM" id="SSF50044">
    <property type="entry name" value="SH3-domain"/>
    <property type="match status" value="3"/>
</dbReference>
<feature type="compositionally biased region" description="Basic and acidic residues" evidence="12">
    <location>
        <begin position="274"/>
        <end position="284"/>
    </location>
</feature>
<feature type="domain" description="SoHo" evidence="14">
    <location>
        <begin position="310"/>
        <end position="367"/>
    </location>
</feature>
<feature type="domain" description="SH3" evidence="13">
    <location>
        <begin position="731"/>
        <end position="792"/>
    </location>
</feature>
<dbReference type="Pfam" id="PF00018">
    <property type="entry name" value="SH3_1"/>
    <property type="match status" value="1"/>
</dbReference>
<dbReference type="PANTHER" id="PTHR14167">
    <property type="entry name" value="SH3 DOMAIN-CONTAINING"/>
    <property type="match status" value="1"/>
</dbReference>
<dbReference type="AlphaFoldDB" id="A0A6P5L2Q5"/>
<evidence type="ECO:0000259" key="14">
    <source>
        <dbReference type="PROSITE" id="PS50831"/>
    </source>
</evidence>
<dbReference type="Pfam" id="PF07653">
    <property type="entry name" value="SH3_2"/>
    <property type="match status" value="1"/>
</dbReference>
<evidence type="ECO:0000256" key="7">
    <source>
        <dbReference type="ARBA" id="ARBA00022553"/>
    </source>
</evidence>
<dbReference type="SMART" id="SM00326">
    <property type="entry name" value="SH3"/>
    <property type="match status" value="3"/>
</dbReference>
<feature type="region of interest" description="Disordered" evidence="12">
    <location>
        <begin position="260"/>
        <end position="290"/>
    </location>
</feature>
<protein>
    <submittedName>
        <fullName evidence="16">Sorbin and SH3 domain-containing protein 1 isoform X33</fullName>
    </submittedName>
</protein>
<dbReference type="GO" id="GO:0031589">
    <property type="term" value="P:cell-substrate adhesion"/>
    <property type="evidence" value="ECO:0007669"/>
    <property type="project" value="TreeGrafter"/>
</dbReference>
<dbReference type="Gene3D" id="2.30.30.40">
    <property type="entry name" value="SH3 Domains"/>
    <property type="match status" value="3"/>
</dbReference>
<feature type="region of interest" description="Disordered" evidence="12">
    <location>
        <begin position="1050"/>
        <end position="1109"/>
    </location>
</feature>
<evidence type="ECO:0000256" key="3">
    <source>
        <dbReference type="ARBA" id="ARBA00004496"/>
    </source>
</evidence>
<feature type="region of interest" description="Disordered" evidence="12">
    <location>
        <begin position="812"/>
        <end position="831"/>
    </location>
</feature>
<evidence type="ECO:0000256" key="12">
    <source>
        <dbReference type="SAM" id="MobiDB-lite"/>
    </source>
</evidence>
<feature type="region of interest" description="Disordered" evidence="12">
    <location>
        <begin position="557"/>
        <end position="586"/>
    </location>
</feature>